<protein>
    <submittedName>
        <fullName evidence="8">Cytochrome b/b6 domain-containing protein</fullName>
    </submittedName>
</protein>
<evidence type="ECO:0000256" key="5">
    <source>
        <dbReference type="ARBA" id="ARBA00023136"/>
    </source>
</evidence>
<feature type="transmembrane region" description="Helical" evidence="6">
    <location>
        <begin position="87"/>
        <end position="110"/>
    </location>
</feature>
<dbReference type="AlphaFoldDB" id="A0AAU7CTX4"/>
<accession>A0AAU7CTX4</accession>
<dbReference type="EMBL" id="CP121194">
    <property type="protein sequence ID" value="XBH08535.1"/>
    <property type="molecule type" value="Genomic_DNA"/>
</dbReference>
<feature type="transmembrane region" description="Helical" evidence="6">
    <location>
        <begin position="21"/>
        <end position="43"/>
    </location>
</feature>
<sequence length="246" mass="28658">MTTQSEPALQIRRKHPLAIRWMHWVNFPLLFTMIWSGILIYWADSVPYIGHWNRVYRVGIGSHTLFRFFPNWFYSALHVPWKLTTGLGYHFLFMWLFALNGIAYIAYLTFSGAWRDLLPTRHALRDAWYIFLYDLHLRKEAPLHHKYNAAQRIAYTIVILMGAASCVTGLAIWKPTSLHWITTLCGGYETARWLHFWLTMGFVAFFLIHVSQVVLAGWNNFRSMVGGDELVTLDVPAPGRKEEPLA</sequence>
<evidence type="ECO:0000256" key="1">
    <source>
        <dbReference type="ARBA" id="ARBA00004651"/>
    </source>
</evidence>
<dbReference type="InterPro" id="IPR051542">
    <property type="entry name" value="Hydrogenase_cytochrome"/>
</dbReference>
<evidence type="ECO:0000256" key="2">
    <source>
        <dbReference type="ARBA" id="ARBA00022475"/>
    </source>
</evidence>
<dbReference type="InterPro" id="IPR016174">
    <property type="entry name" value="Di-haem_cyt_TM"/>
</dbReference>
<dbReference type="Gene3D" id="1.20.950.20">
    <property type="entry name" value="Transmembrane di-heme cytochromes, Chain C"/>
    <property type="match status" value="1"/>
</dbReference>
<evidence type="ECO:0000256" key="6">
    <source>
        <dbReference type="SAM" id="Phobius"/>
    </source>
</evidence>
<feature type="transmembrane region" description="Helical" evidence="6">
    <location>
        <begin position="193"/>
        <end position="215"/>
    </location>
</feature>
<evidence type="ECO:0000259" key="7">
    <source>
        <dbReference type="Pfam" id="PF01292"/>
    </source>
</evidence>
<dbReference type="Pfam" id="PF01292">
    <property type="entry name" value="Ni_hydr_CYTB"/>
    <property type="match status" value="1"/>
</dbReference>
<reference evidence="8" key="1">
    <citation type="submission" date="2023-03" db="EMBL/GenBank/DDBJ databases">
        <title>Edaphobacter sp.</title>
        <authorList>
            <person name="Huber K.J."/>
            <person name="Papendorf J."/>
            <person name="Pilke C."/>
            <person name="Bunk B."/>
            <person name="Sproeer C."/>
            <person name="Pester M."/>
        </authorList>
    </citation>
    <scope>NUCLEOTIDE SEQUENCE</scope>
    <source>
        <strain evidence="8">DSM 109919</strain>
    </source>
</reference>
<keyword evidence="4 6" id="KW-1133">Transmembrane helix</keyword>
<proteinExistence type="predicted"/>
<keyword evidence="3 6" id="KW-0812">Transmembrane</keyword>
<evidence type="ECO:0000256" key="3">
    <source>
        <dbReference type="ARBA" id="ARBA00022692"/>
    </source>
</evidence>
<keyword evidence="2" id="KW-1003">Cell membrane</keyword>
<dbReference type="GO" id="GO:0022904">
    <property type="term" value="P:respiratory electron transport chain"/>
    <property type="evidence" value="ECO:0007669"/>
    <property type="project" value="InterPro"/>
</dbReference>
<dbReference type="GO" id="GO:0009055">
    <property type="term" value="F:electron transfer activity"/>
    <property type="evidence" value="ECO:0007669"/>
    <property type="project" value="InterPro"/>
</dbReference>
<evidence type="ECO:0000313" key="8">
    <source>
        <dbReference type="EMBL" id="XBH08535.1"/>
    </source>
</evidence>
<gene>
    <name evidence="8" type="ORF">P4G45_08480</name>
</gene>
<feature type="transmembrane region" description="Helical" evidence="6">
    <location>
        <begin position="153"/>
        <end position="173"/>
    </location>
</feature>
<dbReference type="SUPFAM" id="SSF81342">
    <property type="entry name" value="Transmembrane di-heme cytochromes"/>
    <property type="match status" value="1"/>
</dbReference>
<dbReference type="GO" id="GO:0020037">
    <property type="term" value="F:heme binding"/>
    <property type="evidence" value="ECO:0007669"/>
    <property type="project" value="TreeGrafter"/>
</dbReference>
<dbReference type="InterPro" id="IPR011577">
    <property type="entry name" value="Cyt_b561_bac/Ni-Hgenase"/>
</dbReference>
<evidence type="ECO:0000256" key="4">
    <source>
        <dbReference type="ARBA" id="ARBA00022989"/>
    </source>
</evidence>
<comment type="subcellular location">
    <subcellularLocation>
        <location evidence="1">Cell membrane</location>
        <topology evidence="1">Multi-pass membrane protein</topology>
    </subcellularLocation>
</comment>
<organism evidence="8">
    <name type="scientific">Edaphobacter paludis</name>
    <dbReference type="NCBI Taxonomy" id="3035702"/>
    <lineage>
        <taxon>Bacteria</taxon>
        <taxon>Pseudomonadati</taxon>
        <taxon>Acidobacteriota</taxon>
        <taxon>Terriglobia</taxon>
        <taxon>Terriglobales</taxon>
        <taxon>Acidobacteriaceae</taxon>
        <taxon>Edaphobacter</taxon>
    </lineage>
</organism>
<feature type="domain" description="Cytochrome b561 bacterial/Ni-hydrogenase" evidence="7">
    <location>
        <begin position="15"/>
        <end position="227"/>
    </location>
</feature>
<name>A0AAU7CTX4_9BACT</name>
<dbReference type="PANTHER" id="PTHR30485">
    <property type="entry name" value="NI/FE-HYDROGENASE 1 B-TYPE CYTOCHROME SUBUNIT"/>
    <property type="match status" value="1"/>
</dbReference>
<dbReference type="RefSeq" id="WP_348266044.1">
    <property type="nucleotide sequence ID" value="NZ_CP121194.1"/>
</dbReference>
<dbReference type="GO" id="GO:0005886">
    <property type="term" value="C:plasma membrane"/>
    <property type="evidence" value="ECO:0007669"/>
    <property type="project" value="UniProtKB-SubCell"/>
</dbReference>
<dbReference type="KEGG" id="epl:P4G45_08480"/>
<dbReference type="PANTHER" id="PTHR30485:SF1">
    <property type="entry name" value="CYTOCHROME YDHU-RELATED"/>
    <property type="match status" value="1"/>
</dbReference>
<keyword evidence="5 6" id="KW-0472">Membrane</keyword>